<dbReference type="InterPro" id="IPR004358">
    <property type="entry name" value="Sig_transdc_His_kin-like_C"/>
</dbReference>
<dbReference type="SUPFAM" id="SSF52402">
    <property type="entry name" value="Adenine nucleotide alpha hydrolases-like"/>
    <property type="match status" value="1"/>
</dbReference>
<evidence type="ECO:0000256" key="1">
    <source>
        <dbReference type="ARBA" id="ARBA00000085"/>
    </source>
</evidence>
<dbReference type="OrthoDB" id="9806130at2"/>
<evidence type="ECO:0000256" key="4">
    <source>
        <dbReference type="ARBA" id="ARBA00022553"/>
    </source>
</evidence>
<dbReference type="Pfam" id="PF13493">
    <property type="entry name" value="DUF4118"/>
    <property type="match status" value="1"/>
</dbReference>
<keyword evidence="16" id="KW-1185">Reference proteome</keyword>
<dbReference type="SMART" id="SM00387">
    <property type="entry name" value="HATPase_c"/>
    <property type="match status" value="1"/>
</dbReference>
<name>A0A1C7IJ06_9FIRM</name>
<evidence type="ECO:0000256" key="12">
    <source>
        <dbReference type="ARBA" id="ARBA00023136"/>
    </source>
</evidence>
<dbReference type="Gene3D" id="3.40.50.300">
    <property type="entry name" value="P-loop containing nucleotide triphosphate hydrolases"/>
    <property type="match status" value="1"/>
</dbReference>
<keyword evidence="6 13" id="KW-0812">Transmembrane</keyword>
<evidence type="ECO:0000256" key="7">
    <source>
        <dbReference type="ARBA" id="ARBA00022741"/>
    </source>
</evidence>
<dbReference type="InterPro" id="IPR029016">
    <property type="entry name" value="GAF-like_dom_sf"/>
</dbReference>
<protein>
    <recommendedName>
        <fullName evidence="3">histidine kinase</fullName>
        <ecNumber evidence="3">2.7.13.3</ecNumber>
    </recommendedName>
</protein>
<dbReference type="Pfam" id="PF02518">
    <property type="entry name" value="HATPase_c"/>
    <property type="match status" value="1"/>
</dbReference>
<dbReference type="Gene3D" id="3.40.50.620">
    <property type="entry name" value="HUPs"/>
    <property type="match status" value="1"/>
</dbReference>
<feature type="transmembrane region" description="Helical" evidence="13">
    <location>
        <begin position="439"/>
        <end position="457"/>
    </location>
</feature>
<dbReference type="CDD" id="cd01987">
    <property type="entry name" value="USP_KdpD-like"/>
    <property type="match status" value="1"/>
</dbReference>
<evidence type="ECO:0000256" key="5">
    <source>
        <dbReference type="ARBA" id="ARBA00022679"/>
    </source>
</evidence>
<feature type="transmembrane region" description="Helical" evidence="13">
    <location>
        <begin position="387"/>
        <end position="403"/>
    </location>
</feature>
<keyword evidence="11" id="KW-0902">Two-component regulatory system</keyword>
<dbReference type="InterPro" id="IPR036890">
    <property type="entry name" value="HATPase_C_sf"/>
</dbReference>
<keyword evidence="8 15" id="KW-0418">Kinase</keyword>
<evidence type="ECO:0000313" key="16">
    <source>
        <dbReference type="Proteomes" id="UP000092574"/>
    </source>
</evidence>
<gene>
    <name evidence="15" type="ORF">A4V09_23030</name>
</gene>
<dbReference type="FunFam" id="3.30.565.10:FF:000006">
    <property type="entry name" value="Sensor histidine kinase WalK"/>
    <property type="match status" value="1"/>
</dbReference>
<evidence type="ECO:0000259" key="14">
    <source>
        <dbReference type="PROSITE" id="PS50109"/>
    </source>
</evidence>
<dbReference type="InterPro" id="IPR005467">
    <property type="entry name" value="His_kinase_dom"/>
</dbReference>
<proteinExistence type="predicted"/>
<dbReference type="InterPro" id="IPR003852">
    <property type="entry name" value="Sig_transdc_His_kinase_KdpD_N"/>
</dbReference>
<dbReference type="Gene3D" id="3.30.565.10">
    <property type="entry name" value="Histidine kinase-like ATPase, C-terminal domain"/>
    <property type="match status" value="1"/>
</dbReference>
<dbReference type="PANTHER" id="PTHR45569">
    <property type="entry name" value="SENSOR PROTEIN KDPD"/>
    <property type="match status" value="1"/>
</dbReference>
<dbReference type="EC" id="2.7.13.3" evidence="3"/>
<dbReference type="PRINTS" id="PR00344">
    <property type="entry name" value="BCTRLSENSOR"/>
</dbReference>
<evidence type="ECO:0000256" key="13">
    <source>
        <dbReference type="SAM" id="Phobius"/>
    </source>
</evidence>
<dbReference type="Proteomes" id="UP000092574">
    <property type="component" value="Chromosome"/>
</dbReference>
<dbReference type="PROSITE" id="PS50109">
    <property type="entry name" value="HIS_KIN"/>
    <property type="match status" value="1"/>
</dbReference>
<dbReference type="Gene3D" id="1.10.287.130">
    <property type="match status" value="1"/>
</dbReference>
<dbReference type="Gene3D" id="1.20.120.620">
    <property type="entry name" value="Backbone structure of the membrane domain of e. Coli histidine kinase receptor kdpd"/>
    <property type="match status" value="1"/>
</dbReference>
<dbReference type="InterPro" id="IPR014729">
    <property type="entry name" value="Rossmann-like_a/b/a_fold"/>
</dbReference>
<evidence type="ECO:0000256" key="9">
    <source>
        <dbReference type="ARBA" id="ARBA00022840"/>
    </source>
</evidence>
<evidence type="ECO:0000256" key="3">
    <source>
        <dbReference type="ARBA" id="ARBA00012438"/>
    </source>
</evidence>
<evidence type="ECO:0000256" key="10">
    <source>
        <dbReference type="ARBA" id="ARBA00022989"/>
    </source>
</evidence>
<evidence type="ECO:0000313" key="15">
    <source>
        <dbReference type="EMBL" id="ANU78369.1"/>
    </source>
</evidence>
<dbReference type="Pfam" id="PF00512">
    <property type="entry name" value="HisKA"/>
    <property type="match status" value="1"/>
</dbReference>
<keyword evidence="10 13" id="KW-1133">Transmembrane helix</keyword>
<dbReference type="GO" id="GO:0005524">
    <property type="term" value="F:ATP binding"/>
    <property type="evidence" value="ECO:0007669"/>
    <property type="project" value="UniProtKB-KW"/>
</dbReference>
<comment type="subcellular location">
    <subcellularLocation>
        <location evidence="2">Membrane</location>
        <topology evidence="2">Multi-pass membrane protein</topology>
    </subcellularLocation>
</comment>
<accession>A0A1C7IJ06</accession>
<evidence type="ECO:0000256" key="11">
    <source>
        <dbReference type="ARBA" id="ARBA00023012"/>
    </source>
</evidence>
<dbReference type="KEGG" id="byl:A4V09_23030"/>
<dbReference type="GO" id="GO:0000155">
    <property type="term" value="F:phosphorelay sensor kinase activity"/>
    <property type="evidence" value="ECO:0007669"/>
    <property type="project" value="InterPro"/>
</dbReference>
<dbReference type="InterPro" id="IPR038318">
    <property type="entry name" value="KdpD_sf"/>
</dbReference>
<dbReference type="GO" id="GO:0005886">
    <property type="term" value="C:plasma membrane"/>
    <property type="evidence" value="ECO:0007669"/>
    <property type="project" value="TreeGrafter"/>
</dbReference>
<dbReference type="CDD" id="cd00082">
    <property type="entry name" value="HisKA"/>
    <property type="match status" value="1"/>
</dbReference>
<reference evidence="15" key="1">
    <citation type="submission" date="2017-04" db="EMBL/GenBank/DDBJ databases">
        <title>Complete Genome Sequences of Twelve Strains of a Stable Defined Moderately Diverse Mouse Microbiota 2 (sDMDMm2).</title>
        <authorList>
            <person name="Uchimura Y."/>
            <person name="Wyss M."/>
            <person name="Brugiroux S."/>
            <person name="Limenitakis J.P."/>
            <person name="Stecher B."/>
            <person name="McCoy K.D."/>
            <person name="Macpherson A.J."/>
        </authorList>
    </citation>
    <scope>NUCLEOTIDE SEQUENCE</scope>
    <source>
        <strain evidence="15">YL58</strain>
    </source>
</reference>
<dbReference type="Pfam" id="PF02702">
    <property type="entry name" value="KdpD"/>
    <property type="match status" value="1"/>
</dbReference>
<dbReference type="SUPFAM" id="SSF55874">
    <property type="entry name" value="ATPase domain of HSP90 chaperone/DNA topoisomerase II/histidine kinase"/>
    <property type="match status" value="1"/>
</dbReference>
<evidence type="ECO:0000256" key="8">
    <source>
        <dbReference type="ARBA" id="ARBA00022777"/>
    </source>
</evidence>
<keyword evidence="12 13" id="KW-0472">Membrane</keyword>
<feature type="domain" description="Histidine kinase" evidence="14">
    <location>
        <begin position="637"/>
        <end position="854"/>
    </location>
</feature>
<keyword evidence="9" id="KW-0067">ATP-binding</keyword>
<dbReference type="CDD" id="cd00075">
    <property type="entry name" value="HATPase"/>
    <property type="match status" value="1"/>
</dbReference>
<dbReference type="PANTHER" id="PTHR45569:SF1">
    <property type="entry name" value="SENSOR PROTEIN KDPD"/>
    <property type="match status" value="1"/>
</dbReference>
<dbReference type="SUPFAM" id="SSF47384">
    <property type="entry name" value="Homodimeric domain of signal transducing histidine kinase"/>
    <property type="match status" value="1"/>
</dbReference>
<dbReference type="InterPro" id="IPR036097">
    <property type="entry name" value="HisK_dim/P_sf"/>
</dbReference>
<keyword evidence="4" id="KW-0597">Phosphoprotein</keyword>
<dbReference type="RefSeq" id="WP_065544452.1">
    <property type="nucleotide sequence ID" value="NZ_CP015405.2"/>
</dbReference>
<evidence type="ECO:0000256" key="6">
    <source>
        <dbReference type="ARBA" id="ARBA00022692"/>
    </source>
</evidence>
<keyword evidence="7" id="KW-0547">Nucleotide-binding</keyword>
<organism evidence="15 16">
    <name type="scientific">Blautia pseudococcoides</name>
    <dbReference type="NCBI Taxonomy" id="1796616"/>
    <lineage>
        <taxon>Bacteria</taxon>
        <taxon>Bacillati</taxon>
        <taxon>Bacillota</taxon>
        <taxon>Clostridia</taxon>
        <taxon>Lachnospirales</taxon>
        <taxon>Lachnospiraceae</taxon>
        <taxon>Blautia</taxon>
    </lineage>
</organism>
<feature type="transmembrane region" description="Helical" evidence="13">
    <location>
        <begin position="409"/>
        <end position="427"/>
    </location>
</feature>
<dbReference type="STRING" id="1796616.A4V09_23030"/>
<sequence>MDLDRGGILKIFFSYAEGTGKTVQMLRDAGKRKEEGCDVVIGCIPLEWELREEMERLAPVFHNYQGKLSPEFDIDSAIRRKPQLLVIDRLAHGNVPGSRHRKRYQDIEELLWAGIDVYTTLNVQQIESLSDVISSLTGRPAGERVPDKVFDQADRVEFVDAEPEKVRERLGNNVADSGVLTALREMALRRMADRINKIAEKGEAVRETSYPGEHILTGISPSPSNGRVIRTAARMADAFHGAFTALYVQTSHDKNLPDDDKKILRENMELAEKLGARVITMYGDDVVQQIAEYARMAGVSKIVLGRTKWMGGLSFSRVSFADRLTALGSNPDIYIIPSMEGNTGTAGFRIRHSSTGFTLKDSLKTVGVLIASTGIGSWMYSHGISEVNIIMLYILGVVFTAMWTESKAYSLVSSFISVFTFNFFFTLPRYSLKAYGPEYPVTFTIMFLVAFLISTLTTRVKEQAHQAAEKAYRTEILLETSQKLQKARDVSQIISETMVQMEKMLGRMVIFYMPDEAGSLVPRTDNREMRDAEQYINEKELEVVSWVYQNNKHAGATTDTLPGAKCLYLAVRGRKEALAVAGIVMGAEELTAFERSLLLAMLNECALALEKQRLDEEKKEMEMNARQERLRANLLRAISHDLRTPLTGISGNASVLLNGGAQMEEAQRHKIYGDIYDDAIWLINLVENLLSVTRIENGAMNLKRQTELLDDVINEAMHHLDRKSGEHRITVKQDNEFLMAKMDTRLIVQVFINMIDNAIKYTPPGSKIKVHVFQKDGFVWTEIADNGKGVADEEKDKLFQMFYTAENQKGDGRRGLGLGLALCKSIINAHGGEIGVRDNRPRGSVFYFTLPAEEVVIHE</sequence>
<keyword evidence="5" id="KW-0808">Transferase</keyword>
<dbReference type="InterPro" id="IPR027417">
    <property type="entry name" value="P-loop_NTPase"/>
</dbReference>
<dbReference type="AlphaFoldDB" id="A0A1C7IJ06"/>
<dbReference type="EMBL" id="CP015405">
    <property type="protein sequence ID" value="ANU78369.1"/>
    <property type="molecule type" value="Genomic_DNA"/>
</dbReference>
<comment type="catalytic activity">
    <reaction evidence="1">
        <text>ATP + protein L-histidine = ADP + protein N-phospho-L-histidine.</text>
        <dbReference type="EC" id="2.7.13.3"/>
    </reaction>
</comment>
<dbReference type="InterPro" id="IPR003661">
    <property type="entry name" value="HisK_dim/P_dom"/>
</dbReference>
<evidence type="ECO:0000256" key="2">
    <source>
        <dbReference type="ARBA" id="ARBA00004141"/>
    </source>
</evidence>
<dbReference type="InterPro" id="IPR003594">
    <property type="entry name" value="HATPase_dom"/>
</dbReference>
<dbReference type="InterPro" id="IPR052023">
    <property type="entry name" value="Histidine_kinase_KdpD"/>
</dbReference>
<dbReference type="Gene3D" id="3.30.450.40">
    <property type="match status" value="1"/>
</dbReference>
<dbReference type="SMART" id="SM00388">
    <property type="entry name" value="HisKA"/>
    <property type="match status" value="1"/>
</dbReference>
<dbReference type="InterPro" id="IPR025201">
    <property type="entry name" value="KdpD_TM"/>
</dbReference>